<keyword evidence="4" id="KW-0597">Phosphoprotein</keyword>
<evidence type="ECO:0000256" key="8">
    <source>
        <dbReference type="ARBA" id="ARBA00023268"/>
    </source>
</evidence>
<dbReference type="FunFam" id="3.40.47.10:FF:000019">
    <property type="entry name" value="Polyketide synthase type I"/>
    <property type="match status" value="1"/>
</dbReference>
<organism evidence="14 15">
    <name type="scientific">Crossiella cryophila</name>
    <dbReference type="NCBI Taxonomy" id="43355"/>
    <lineage>
        <taxon>Bacteria</taxon>
        <taxon>Bacillati</taxon>
        <taxon>Actinomycetota</taxon>
        <taxon>Actinomycetes</taxon>
        <taxon>Pseudonocardiales</taxon>
        <taxon>Pseudonocardiaceae</taxon>
        <taxon>Crossiella</taxon>
    </lineage>
</organism>
<dbReference type="Pfam" id="PF00550">
    <property type="entry name" value="PP-binding"/>
    <property type="match status" value="1"/>
</dbReference>
<dbReference type="InterPro" id="IPR042104">
    <property type="entry name" value="PKS_dehydratase_sf"/>
</dbReference>
<evidence type="ECO:0000256" key="1">
    <source>
        <dbReference type="ARBA" id="ARBA00001957"/>
    </source>
</evidence>
<dbReference type="InterPro" id="IPR020806">
    <property type="entry name" value="PKS_PP-bd"/>
</dbReference>
<dbReference type="Proteomes" id="UP000533598">
    <property type="component" value="Unassembled WGS sequence"/>
</dbReference>
<evidence type="ECO:0000313" key="14">
    <source>
        <dbReference type="EMBL" id="MBB4678294.1"/>
    </source>
</evidence>
<dbReference type="Gene3D" id="3.40.47.10">
    <property type="match status" value="1"/>
</dbReference>
<dbReference type="Pfam" id="PF22953">
    <property type="entry name" value="SpnB_Rossmann"/>
    <property type="match status" value="1"/>
</dbReference>
<evidence type="ECO:0000256" key="2">
    <source>
        <dbReference type="ARBA" id="ARBA00004792"/>
    </source>
</evidence>
<dbReference type="FunFam" id="1.10.1200.10:FF:000007">
    <property type="entry name" value="Probable polyketide synthase pks17"/>
    <property type="match status" value="1"/>
</dbReference>
<dbReference type="Gene3D" id="3.40.50.720">
    <property type="entry name" value="NAD(P)-binding Rossmann-like Domain"/>
    <property type="match status" value="1"/>
</dbReference>
<evidence type="ECO:0000259" key="12">
    <source>
        <dbReference type="PROSITE" id="PS52004"/>
    </source>
</evidence>
<dbReference type="InterPro" id="IPR015083">
    <property type="entry name" value="NorB/c/GfsB-D-like_docking"/>
</dbReference>
<dbReference type="InterPro" id="IPR014043">
    <property type="entry name" value="Acyl_transferase_dom"/>
</dbReference>
<feature type="domain" description="PKS/mFAS DH" evidence="13">
    <location>
        <begin position="904"/>
        <end position="1171"/>
    </location>
</feature>
<dbReference type="SMART" id="SM00826">
    <property type="entry name" value="PKS_DH"/>
    <property type="match status" value="1"/>
</dbReference>
<keyword evidence="15" id="KW-1185">Reference proteome</keyword>
<dbReference type="PANTHER" id="PTHR43775">
    <property type="entry name" value="FATTY ACID SYNTHASE"/>
    <property type="match status" value="1"/>
</dbReference>
<protein>
    <submittedName>
        <fullName evidence="14">Acyl transferase domain-containing protein/thioesterase domain-containing protein/acyl carrier protein</fullName>
    </submittedName>
</protein>
<dbReference type="SUPFAM" id="SSF47336">
    <property type="entry name" value="ACP-like"/>
    <property type="match status" value="1"/>
</dbReference>
<dbReference type="EMBL" id="JACHMH010000001">
    <property type="protein sequence ID" value="MBB4678294.1"/>
    <property type="molecule type" value="Genomic_DNA"/>
</dbReference>
<dbReference type="InterPro" id="IPR036291">
    <property type="entry name" value="NAD(P)-bd_dom_sf"/>
</dbReference>
<comment type="pathway">
    <text evidence="2">Antibiotic biosynthesis.</text>
</comment>
<dbReference type="InterPro" id="IPR049551">
    <property type="entry name" value="PKS_DH_C"/>
</dbReference>
<dbReference type="SMART" id="SM00823">
    <property type="entry name" value="PKS_PP"/>
    <property type="match status" value="1"/>
</dbReference>
<dbReference type="InterPro" id="IPR016036">
    <property type="entry name" value="Malonyl_transacylase_ACP-bd"/>
</dbReference>
<dbReference type="PROSITE" id="PS50075">
    <property type="entry name" value="CARRIER"/>
    <property type="match status" value="1"/>
</dbReference>
<keyword evidence="9" id="KW-0012">Acyltransferase</keyword>
<dbReference type="RefSeq" id="WP_185004143.1">
    <property type="nucleotide sequence ID" value="NZ_JACHMH010000001.1"/>
</dbReference>
<dbReference type="InterPro" id="IPR049900">
    <property type="entry name" value="PKS_mFAS_DH"/>
</dbReference>
<dbReference type="InterPro" id="IPR049552">
    <property type="entry name" value="PKS_DH_N"/>
</dbReference>
<dbReference type="GO" id="GO:0033068">
    <property type="term" value="P:macrolide biosynthetic process"/>
    <property type="evidence" value="ECO:0007669"/>
    <property type="project" value="UniProtKB-ARBA"/>
</dbReference>
<sequence>MSDNDTRLLDYLKRVTVDLHETKARLTEVEGRGHEPVAVIAMACRYPGGISSPEDLWRLVEQGRDAVSEFPTDRGWDVDGLYDPDRGQLGTSYVRHGGFMAGAAEFDAAFFGISPREALAMDPQQRLLLETSWEVVERAGINPESLRGSRTGVFAGLMNHDYTVWAATLPAEVGGFAGNGNAGSVATGRIAYSLGLEGPAVTIDTACSSSLVALHLAIRALRTGECELALAGGVTVMATPTGFVEFSRQGGLAPDGRCKSFAGAADGTGWSEGVGMLLVARLADAQRLGYPVLAVLRGSAINQDGASNGLTAPNGPAQQRMIRQALADARLKPSEVDVVEAHGTGTTLGDPIEAQALLAAYGQGRETPLWLGSIKSNLGHTQAAAGVAGVIKMVQALRHQHLPPTLHVDEPTPHVDWSAGEVRLLTEAQDWPDPGRPRRAGVSSFGISGTNAHIILEQAPDQLSSPTAEAGVLPWLLSARSATALRTQAARLANRIEAEPELSTVDIGFSLATGRAALAHRAAVVGADREELLRGLHTLAEGGGLTGVTEPGGLAFLCTGQGSQRLGMGRELYDTHPAFTEAFDAVSAELDPELRTVLWSAPERLDHTEFTQPALFAVEVALFRLLESWGLRPDFLLGHSIGELAAAHLAEVLTLPDACRLVTARARLMQALPTGGAMISVQAGEDAVRPLLTAGVDLAAVNGPASVVLSGVEEEAEAIAATLAERGVKTKRLPVSHAFHSPLIEPMLTEFRAVAESVTYHKPAIPIVSTVDGKLLAEPTDPGYWVRQVRAPVRFADAFDTLLANGVTRCLELGPGGSLTALGQECLPEGETALLVPALRKDRAEARSLLEAVTRLQVSGVPVDWQPLFGPYAHTVDLPTYPFERRRYWPEGALPTASFGATGHPLLGEPVALPDTGGLALTGRLSLAAQPWLAEHTVNGLPLFPGAGMIELITHAGGLLGCGRIDELVLHAPLVLPDRGGIRLQVTVDGPADDGGRPVAVHARPDGADLPWTCHARGRLVPATAEEPFTETWPPAAEPVDLTGLYEKFAAVGLGYGPLFQGLHRAWRREADILAEIVLPAEPGRFGLHPALLDAALQAAGLALPADPADGPGLPFAWRGVTLHATGADRLRVRITPAEDGVTLHLADGAGNPVATIESLLVRQLNPAQLAGNTRRDALFQLDWTPLPESTGPDPEVTLIHLDPAGTTVPERIHAAAHTALSTVQNWLATDQPGHLVLHTQHAVAVGAEEIDPAAAAIWGLARSAQSEHPDRIILLDGDPTPSALRTAIDQGEPQLAVRDGKLYAPRLARATEPETTALPTDPDHTVLITGGTGALGAELARHLAGVHGHRRLLLTSRRGLNAPGAQELLAELTELGAAATIAACDVADRDQLAALLHDIPAAHPLTGVVHTAGVLDDGVLTALTPDRLDTVLRPKADAAWHLHELTRDRDLSMFVLFSSAAGVLGAAGQGSYATANTVLDAIAQHRHTLGLPAVSLAWGLWAQHGGMTGDLAESDRTRLTRGGVQALSTVDGMALFDATCRATRPLLLPMRVGSATGLGTVPALLRGLVPAARRTAGTGVTEAADTLRDRLAGLDTEARHTALVDLVRARAAAVLGYPGTAEVAPERDFLELGLDSLTAIELRNGLNEATGLRLPMTVAFEEPTAQRLARHLDTALRATATPAAEDGETVRTLFRTAVQTGQHFAAFDLVQAVAALRPVFHTAADLHPVPSPVHLAEADGLRLICLPSPMGMGGARQYARFAAALRGQLAVSVLPLPGFAEDEPLPATAEAAVEVLATLARQTAGAAPFALLGASSGGLLAQAVAHRLEQDGQAPVAVVLLDTFRDNGAGLDQVVALMLDGLLTREEWIGPFTGARLSAMARYARLLEDWLGAERINAPILFLRPESSFATGADGQALDPAQWQTSWPGAHTTSELPGDHFSLMEEHAANTAAHIRDWLTTLGQPVPDRSF</sequence>
<dbReference type="InterPro" id="IPR055123">
    <property type="entry name" value="SpnB-like_Rossmann"/>
</dbReference>
<comment type="caution">
    <text evidence="14">The sequence shown here is derived from an EMBL/GenBank/DDBJ whole genome shotgun (WGS) entry which is preliminary data.</text>
</comment>
<dbReference type="InterPro" id="IPR016035">
    <property type="entry name" value="Acyl_Trfase/lysoPLipase"/>
</dbReference>
<evidence type="ECO:0000256" key="9">
    <source>
        <dbReference type="ARBA" id="ARBA00023315"/>
    </source>
</evidence>
<keyword evidence="5 14" id="KW-0808">Transferase</keyword>
<dbReference type="PROSITE" id="PS52004">
    <property type="entry name" value="KS3_2"/>
    <property type="match status" value="1"/>
</dbReference>
<dbReference type="Pfam" id="PF00109">
    <property type="entry name" value="ketoacyl-synt"/>
    <property type="match status" value="1"/>
</dbReference>
<dbReference type="PANTHER" id="PTHR43775:SF51">
    <property type="entry name" value="INACTIVE PHENOLPHTHIOCEROL SYNTHESIS POLYKETIDE SYNTHASE TYPE I PKS1-RELATED"/>
    <property type="match status" value="1"/>
</dbReference>
<evidence type="ECO:0000256" key="7">
    <source>
        <dbReference type="ARBA" id="ARBA00023194"/>
    </source>
</evidence>
<evidence type="ECO:0000256" key="3">
    <source>
        <dbReference type="ARBA" id="ARBA00022450"/>
    </source>
</evidence>
<dbReference type="GO" id="GO:0031177">
    <property type="term" value="F:phosphopantetheine binding"/>
    <property type="evidence" value="ECO:0007669"/>
    <property type="project" value="InterPro"/>
</dbReference>
<dbReference type="PROSITE" id="PS00012">
    <property type="entry name" value="PHOSPHOPANTETHEINE"/>
    <property type="match status" value="1"/>
</dbReference>
<proteinExistence type="predicted"/>
<dbReference type="Gene3D" id="1.10.1200.10">
    <property type="entry name" value="ACP-like"/>
    <property type="match status" value="1"/>
</dbReference>
<dbReference type="SUPFAM" id="SSF53474">
    <property type="entry name" value="alpha/beta-Hydrolases"/>
    <property type="match status" value="1"/>
</dbReference>
<dbReference type="GO" id="GO:0004312">
    <property type="term" value="F:fatty acid synthase activity"/>
    <property type="evidence" value="ECO:0007669"/>
    <property type="project" value="TreeGrafter"/>
</dbReference>
<evidence type="ECO:0000256" key="4">
    <source>
        <dbReference type="ARBA" id="ARBA00022553"/>
    </source>
</evidence>
<dbReference type="InterPro" id="IPR050091">
    <property type="entry name" value="PKS_NRPS_Biosynth_Enz"/>
</dbReference>
<keyword evidence="6" id="KW-0677">Repeat</keyword>
<dbReference type="InterPro" id="IPR020807">
    <property type="entry name" value="PKS_DH"/>
</dbReference>
<dbReference type="CDD" id="cd08956">
    <property type="entry name" value="KR_3_FAS_SDR_x"/>
    <property type="match status" value="1"/>
</dbReference>
<dbReference type="Pfam" id="PF21089">
    <property type="entry name" value="PKS_DH_N"/>
    <property type="match status" value="1"/>
</dbReference>
<gene>
    <name evidence="14" type="ORF">HNR67_004412</name>
</gene>
<dbReference type="PROSITE" id="PS00606">
    <property type="entry name" value="KS3_1"/>
    <property type="match status" value="1"/>
</dbReference>
<dbReference type="Pfam" id="PF08990">
    <property type="entry name" value="Docking"/>
    <property type="match status" value="1"/>
</dbReference>
<evidence type="ECO:0000256" key="6">
    <source>
        <dbReference type="ARBA" id="ARBA00022737"/>
    </source>
</evidence>
<dbReference type="InterPro" id="IPR001031">
    <property type="entry name" value="Thioesterase"/>
</dbReference>
<dbReference type="PROSITE" id="PS52019">
    <property type="entry name" value="PKS_MFAS_DH"/>
    <property type="match status" value="1"/>
</dbReference>
<dbReference type="SMART" id="SM00827">
    <property type="entry name" value="PKS_AT"/>
    <property type="match status" value="1"/>
</dbReference>
<keyword evidence="7" id="KW-0045">Antibiotic biosynthesis</keyword>
<dbReference type="InterPro" id="IPR057326">
    <property type="entry name" value="KR_dom"/>
</dbReference>
<feature type="region of interest" description="C-terminal hotdog fold" evidence="10">
    <location>
        <begin position="1037"/>
        <end position="1171"/>
    </location>
</feature>
<evidence type="ECO:0000259" key="13">
    <source>
        <dbReference type="PROSITE" id="PS52019"/>
    </source>
</evidence>
<dbReference type="Gene3D" id="3.30.70.3290">
    <property type="match status" value="1"/>
</dbReference>
<dbReference type="Pfam" id="PF16197">
    <property type="entry name" value="KAsynt_C_assoc"/>
    <property type="match status" value="1"/>
</dbReference>
<dbReference type="Gene3D" id="3.40.366.10">
    <property type="entry name" value="Malonyl-Coenzyme A Acyl Carrier Protein, domain 2"/>
    <property type="match status" value="1"/>
</dbReference>
<dbReference type="InterPro" id="IPR013968">
    <property type="entry name" value="PKS_KR"/>
</dbReference>
<dbReference type="GO" id="GO:0006633">
    <property type="term" value="P:fatty acid biosynthetic process"/>
    <property type="evidence" value="ECO:0007669"/>
    <property type="project" value="InterPro"/>
</dbReference>
<dbReference type="Pfam" id="PF08659">
    <property type="entry name" value="KR"/>
    <property type="match status" value="1"/>
</dbReference>
<dbReference type="InterPro" id="IPR014030">
    <property type="entry name" value="Ketoacyl_synth_N"/>
</dbReference>
<name>A0A7W7FWV0_9PSEU</name>
<keyword evidence="8" id="KW-0511">Multifunctional enzyme</keyword>
<dbReference type="InterPro" id="IPR029058">
    <property type="entry name" value="AB_hydrolase_fold"/>
</dbReference>
<dbReference type="GO" id="GO:0004315">
    <property type="term" value="F:3-oxoacyl-[acyl-carrier-protein] synthase activity"/>
    <property type="evidence" value="ECO:0007669"/>
    <property type="project" value="InterPro"/>
</dbReference>
<dbReference type="InterPro" id="IPR020802">
    <property type="entry name" value="TesA-like"/>
</dbReference>
<evidence type="ECO:0000256" key="10">
    <source>
        <dbReference type="PROSITE-ProRule" id="PRU01363"/>
    </source>
</evidence>
<feature type="domain" description="Ketosynthase family 3 (KS3)" evidence="12">
    <location>
        <begin position="34"/>
        <end position="458"/>
    </location>
</feature>
<feature type="region of interest" description="N-terminal hotdog fold" evidence="10">
    <location>
        <begin position="904"/>
        <end position="1027"/>
    </location>
</feature>
<evidence type="ECO:0000313" key="15">
    <source>
        <dbReference type="Proteomes" id="UP000533598"/>
    </source>
</evidence>
<dbReference type="InterPro" id="IPR032821">
    <property type="entry name" value="PKS_assoc"/>
</dbReference>
<feature type="domain" description="Carrier" evidence="11">
    <location>
        <begin position="1602"/>
        <end position="1677"/>
    </location>
</feature>
<reference evidence="14 15" key="1">
    <citation type="submission" date="2020-08" db="EMBL/GenBank/DDBJ databases">
        <title>Sequencing the genomes of 1000 actinobacteria strains.</title>
        <authorList>
            <person name="Klenk H.-P."/>
        </authorList>
    </citation>
    <scope>NUCLEOTIDE SEQUENCE [LARGE SCALE GENOMIC DNA]</scope>
    <source>
        <strain evidence="14 15">DSM 44230</strain>
    </source>
</reference>
<dbReference type="InterPro" id="IPR018201">
    <property type="entry name" value="Ketoacyl_synth_AS"/>
</dbReference>
<dbReference type="SUPFAM" id="SSF53901">
    <property type="entry name" value="Thiolase-like"/>
    <property type="match status" value="1"/>
</dbReference>
<dbReference type="SMART" id="SM00825">
    <property type="entry name" value="PKS_KS"/>
    <property type="match status" value="1"/>
</dbReference>
<dbReference type="InterPro" id="IPR014031">
    <property type="entry name" value="Ketoacyl_synth_C"/>
</dbReference>
<evidence type="ECO:0000256" key="5">
    <source>
        <dbReference type="ARBA" id="ARBA00022679"/>
    </source>
</evidence>
<accession>A0A7W7FWV0</accession>
<dbReference type="Pfam" id="PF00698">
    <property type="entry name" value="Acyl_transf_1"/>
    <property type="match status" value="1"/>
</dbReference>
<feature type="active site" description="Proton acceptor; for dehydratase activity" evidence="10">
    <location>
        <position position="936"/>
    </location>
</feature>
<dbReference type="InterPro" id="IPR036736">
    <property type="entry name" value="ACP-like_sf"/>
</dbReference>
<dbReference type="SUPFAM" id="SSF55048">
    <property type="entry name" value="Probable ACP-binding domain of malonyl-CoA ACP transacylase"/>
    <property type="match status" value="1"/>
</dbReference>
<dbReference type="SUPFAM" id="SSF52151">
    <property type="entry name" value="FabD/lysophospholipase-like"/>
    <property type="match status" value="1"/>
</dbReference>
<dbReference type="CDD" id="cd00833">
    <property type="entry name" value="PKS"/>
    <property type="match status" value="1"/>
</dbReference>
<keyword evidence="3" id="KW-0596">Phosphopantetheine</keyword>
<dbReference type="InterPro" id="IPR001227">
    <property type="entry name" value="Ac_transferase_dom_sf"/>
</dbReference>
<dbReference type="InterPro" id="IPR016039">
    <property type="entry name" value="Thiolase-like"/>
</dbReference>
<dbReference type="InterPro" id="IPR009081">
    <property type="entry name" value="PP-bd_ACP"/>
</dbReference>
<dbReference type="SMART" id="SM00824">
    <property type="entry name" value="PKS_TE"/>
    <property type="match status" value="1"/>
</dbReference>
<dbReference type="InterPro" id="IPR020841">
    <property type="entry name" value="PKS_Beta-ketoAc_synthase_dom"/>
</dbReference>
<feature type="active site" description="Proton donor; for dehydratase activity" evidence="10">
    <location>
        <position position="1094"/>
    </location>
</feature>
<comment type="cofactor">
    <cofactor evidence="1">
        <name>pantetheine 4'-phosphate</name>
        <dbReference type="ChEBI" id="CHEBI:47942"/>
    </cofactor>
</comment>
<evidence type="ECO:0000259" key="11">
    <source>
        <dbReference type="PROSITE" id="PS50075"/>
    </source>
</evidence>
<dbReference type="SMART" id="SM01294">
    <property type="entry name" value="PKS_PP_betabranch"/>
    <property type="match status" value="1"/>
</dbReference>
<dbReference type="InterPro" id="IPR006162">
    <property type="entry name" value="Ppantetheine_attach_site"/>
</dbReference>
<dbReference type="Gene3D" id="3.10.129.110">
    <property type="entry name" value="Polyketide synthase dehydratase"/>
    <property type="match status" value="1"/>
</dbReference>
<dbReference type="SMART" id="SM00822">
    <property type="entry name" value="PKS_KR"/>
    <property type="match status" value="1"/>
</dbReference>
<dbReference type="SUPFAM" id="SSF51735">
    <property type="entry name" value="NAD(P)-binding Rossmann-fold domains"/>
    <property type="match status" value="2"/>
</dbReference>
<dbReference type="Gene3D" id="3.40.50.1820">
    <property type="entry name" value="alpha/beta hydrolase"/>
    <property type="match status" value="1"/>
</dbReference>
<dbReference type="Pfam" id="PF14765">
    <property type="entry name" value="PS-DH"/>
    <property type="match status" value="1"/>
</dbReference>
<dbReference type="Pfam" id="PF02801">
    <property type="entry name" value="Ketoacyl-synt_C"/>
    <property type="match status" value="1"/>
</dbReference>
<dbReference type="Pfam" id="PF00975">
    <property type="entry name" value="Thioesterase"/>
    <property type="match status" value="1"/>
</dbReference>